<feature type="binding site" evidence="6">
    <location>
        <position position="268"/>
    </location>
    <ligand>
        <name>(2E)-4-hydroxy-3-methylbut-2-enyl diphosphate</name>
        <dbReference type="ChEBI" id="CHEBI:128753"/>
    </ligand>
</feature>
<dbReference type="SUPFAM" id="SSF50249">
    <property type="entry name" value="Nucleic acid-binding proteins"/>
    <property type="match status" value="4"/>
</dbReference>
<dbReference type="FunFam" id="2.40.50.140:FF:000103">
    <property type="entry name" value="protein RRP5 homolog"/>
    <property type="match status" value="1"/>
</dbReference>
<dbReference type="InterPro" id="IPR035104">
    <property type="entry name" value="Ribosomal_protein_S1-like"/>
</dbReference>
<dbReference type="GO" id="GO:0051745">
    <property type="term" value="F:4-hydroxy-3-methylbut-2-enyl diphosphate reductase activity"/>
    <property type="evidence" value="ECO:0007669"/>
    <property type="project" value="UniProtKB-UniRule"/>
</dbReference>
<dbReference type="InterPro" id="IPR003451">
    <property type="entry name" value="LytB/IspH"/>
</dbReference>
<evidence type="ECO:0000256" key="3">
    <source>
        <dbReference type="ARBA" id="ARBA00023004"/>
    </source>
</evidence>
<dbReference type="Gene3D" id="3.40.1010.20">
    <property type="entry name" value="4-hydroxy-3-methylbut-2-enyl diphosphate reductase, catalytic domain"/>
    <property type="match status" value="2"/>
</dbReference>
<dbReference type="GO" id="GO:0003676">
    <property type="term" value="F:nucleic acid binding"/>
    <property type="evidence" value="ECO:0007669"/>
    <property type="project" value="InterPro"/>
</dbReference>
<feature type="binding site" evidence="6">
    <location>
        <position position="223"/>
    </location>
    <ligand>
        <name>(2E)-4-hydroxy-3-methylbut-2-enyl diphosphate</name>
        <dbReference type="ChEBI" id="CHEBI:128753"/>
    </ligand>
</feature>
<dbReference type="CDD" id="cd05687">
    <property type="entry name" value="S1_RPS1_repeat_ec1_hs1"/>
    <property type="match status" value="1"/>
</dbReference>
<dbReference type="RefSeq" id="WP_072830019.1">
    <property type="nucleotide sequence ID" value="NZ_FQXP01000003.1"/>
</dbReference>
<comment type="function">
    <text evidence="5">Binds mRNA; thus facilitating recognition of the initiation point. It is needed to translate mRNA with a short Shine-Dalgarno (SD) purine-rich sequence.</text>
</comment>
<feature type="domain" description="S1 motif" evidence="7">
    <location>
        <begin position="306"/>
        <end position="376"/>
    </location>
</feature>
<dbReference type="NCBIfam" id="NF009024">
    <property type="entry name" value="PRK12360.1"/>
    <property type="match status" value="1"/>
</dbReference>
<evidence type="ECO:0000256" key="5">
    <source>
        <dbReference type="ARBA" id="ARBA00025604"/>
    </source>
</evidence>
<dbReference type="InterPro" id="IPR003029">
    <property type="entry name" value="S1_domain"/>
</dbReference>
<dbReference type="PRINTS" id="PR00681">
    <property type="entry name" value="RIBOSOMALS1"/>
</dbReference>
<dbReference type="PANTHER" id="PTHR30426:SF0">
    <property type="entry name" value="4-HYDROXY-3-METHYLBUT-2-ENYL DIPHOSPHATE REDUCTASE"/>
    <property type="match status" value="1"/>
</dbReference>
<keyword evidence="9" id="KW-1185">Reference proteome</keyword>
<feature type="binding site" evidence="6">
    <location>
        <position position="42"/>
    </location>
    <ligand>
        <name>(2E)-4-hydroxy-3-methylbut-2-enyl diphosphate</name>
        <dbReference type="ChEBI" id="CHEBI:128753"/>
    </ligand>
</feature>
<dbReference type="PROSITE" id="PS50126">
    <property type="entry name" value="S1"/>
    <property type="match status" value="4"/>
</dbReference>
<dbReference type="CDD" id="cd05688">
    <property type="entry name" value="S1_RPS1_repeat_ec3"/>
    <property type="match status" value="1"/>
</dbReference>
<dbReference type="STRING" id="1121306.SAMN02745196_00665"/>
<dbReference type="Pfam" id="PF00575">
    <property type="entry name" value="S1"/>
    <property type="match status" value="3"/>
</dbReference>
<dbReference type="GO" id="GO:0046872">
    <property type="term" value="F:metal ion binding"/>
    <property type="evidence" value="ECO:0007669"/>
    <property type="project" value="UniProtKB-KW"/>
</dbReference>
<comment type="cofactor">
    <cofactor evidence="6">
        <name>[4Fe-4S] cluster</name>
        <dbReference type="ChEBI" id="CHEBI:49883"/>
    </cofactor>
    <text evidence="6">Binds 1 [4Fe-4S] cluster per subunit.</text>
</comment>
<organism evidence="8 9">
    <name type="scientific">Clostridium collagenovorans DSM 3089</name>
    <dbReference type="NCBI Taxonomy" id="1121306"/>
    <lineage>
        <taxon>Bacteria</taxon>
        <taxon>Bacillati</taxon>
        <taxon>Bacillota</taxon>
        <taxon>Clostridia</taxon>
        <taxon>Eubacteriales</taxon>
        <taxon>Clostridiaceae</taxon>
        <taxon>Clostridium</taxon>
    </lineage>
</organism>
<feature type="binding site" evidence="6">
    <location>
        <position position="268"/>
    </location>
    <ligand>
        <name>isopentenyl diphosphate</name>
        <dbReference type="ChEBI" id="CHEBI:128769"/>
    </ligand>
</feature>
<dbReference type="NCBIfam" id="TIGR00216">
    <property type="entry name" value="ispH_lytB"/>
    <property type="match status" value="1"/>
</dbReference>
<feature type="domain" description="S1 motif" evidence="7">
    <location>
        <begin position="573"/>
        <end position="642"/>
    </location>
</feature>
<evidence type="ECO:0000313" key="8">
    <source>
        <dbReference type="EMBL" id="SHH52613.1"/>
    </source>
</evidence>
<feature type="binding site" evidence="6">
    <location>
        <position position="42"/>
    </location>
    <ligand>
        <name>dimethylallyl diphosphate</name>
        <dbReference type="ChEBI" id="CHEBI:57623"/>
    </ligand>
</feature>
<comment type="pathway">
    <text evidence="6">Isoprenoid biosynthesis; dimethylallyl diphosphate biosynthesis; dimethylallyl diphosphate from (2E)-4-hydroxy-3-methylbutenyl diphosphate: step 1/1.</text>
</comment>
<comment type="pathway">
    <text evidence="6">Isoprenoid biosynthesis; isopentenyl diphosphate biosynthesis via DXP pathway; isopentenyl diphosphate from 1-deoxy-D-xylulose 5-phosphate: step 6/6.</text>
</comment>
<feature type="binding site" evidence="6">
    <location>
        <position position="222"/>
    </location>
    <ligand>
        <name>dimethylallyl diphosphate</name>
        <dbReference type="ChEBI" id="CHEBI:57623"/>
    </ligand>
</feature>
<dbReference type="UniPathway" id="UPA00059">
    <property type="reaction ID" value="UER00105"/>
</dbReference>
<keyword evidence="2 6" id="KW-0479">Metal-binding</keyword>
<dbReference type="NCBIfam" id="NF002187">
    <property type="entry name" value="PRK01045.1-1"/>
    <property type="match status" value="1"/>
</dbReference>
<comment type="similarity">
    <text evidence="6">Belongs to the IspH family.</text>
</comment>
<sequence length="644" mass="71612">MSKIILSENAGFCFGVQRAVNTAVDSQKKVRHSIYTLGPLIHNTDVVNFLKDNSIYPIELSEIDSLNENDSIIIRSHGVAPFVIDTLRAKKLNIIDATCPYVSNIHKKVLKYYNLGYSIVIVGDKNHPEVIGINGWCDNKAIIAANGNEINLDEIKGKNLCIVSQTTEKQINWNSVLTMVQNKCKELVSFNTICNATEVRQKSANELSKEVDFMVVLGGKNSSNTTKLFEICKQNCENTIHVENAGEIPDDIIKLKKVSNIGVTAGASTPDWIIEEAITKMNSIENKGISEFEQLMNEYDMNIHPGKIVKATVEVVNDEEALVSIVGYKGNGVLPLKELTSDQNANINDLVKVGDEVEAKVKRINHNDDMVYLSKLDIQKESTLKELKDIFDAKTNIVVKVSKAIKGGVLSNYKGVSIFIPASQLDNKRVEDLEVFVGKEFEVTLIEFKKDKRGAKIVASRRALLPGSVHKRSDAPKAEAHWDSIEKNTILEGTVKRITDFGAFVEVCGVDGLLHLSEISWDKISKVSDVLDVDQKIKVYVLDVNEESKKLSLSLKRVEGNPWDSIETKYNVGDVVKGKVVRFSDFGAFVKLEPGVDSLLHISKISKDRIEKPSDVLELGQEIEAKVLEVNKDNKRISLSMKDM</sequence>
<keyword evidence="3 6" id="KW-0408">Iron</keyword>
<feature type="binding site" evidence="6">
    <location>
        <position position="224"/>
    </location>
    <ligand>
        <name>isopentenyl diphosphate</name>
        <dbReference type="ChEBI" id="CHEBI:128769"/>
    </ligand>
</feature>
<dbReference type="Proteomes" id="UP000184526">
    <property type="component" value="Unassembled WGS sequence"/>
</dbReference>
<feature type="binding site" evidence="6">
    <location>
        <position position="77"/>
    </location>
    <ligand>
        <name>isopentenyl diphosphate</name>
        <dbReference type="ChEBI" id="CHEBI:128769"/>
    </ligand>
</feature>
<evidence type="ECO:0000256" key="1">
    <source>
        <dbReference type="ARBA" id="ARBA00022485"/>
    </source>
</evidence>
<feature type="active site" description="Proton donor" evidence="6">
    <location>
        <position position="129"/>
    </location>
</feature>
<dbReference type="GO" id="GO:0019288">
    <property type="term" value="P:isopentenyl diphosphate biosynthetic process, methylerythritol 4-phosphate pathway"/>
    <property type="evidence" value="ECO:0007669"/>
    <property type="project" value="UniProtKB-UniRule"/>
</dbReference>
<dbReference type="GO" id="GO:0016114">
    <property type="term" value="P:terpenoid biosynthetic process"/>
    <property type="evidence" value="ECO:0007669"/>
    <property type="project" value="UniProtKB-UniRule"/>
</dbReference>
<gene>
    <name evidence="6" type="primary">ispH</name>
    <name evidence="8" type="ORF">SAMN02745196_00665</name>
</gene>
<feature type="binding site" evidence="6">
    <location>
        <position position="77"/>
    </location>
    <ligand>
        <name>(2E)-4-hydroxy-3-methylbut-2-enyl diphosphate</name>
        <dbReference type="ChEBI" id="CHEBI:128753"/>
    </ligand>
</feature>
<feature type="binding site" evidence="6">
    <location>
        <position position="42"/>
    </location>
    <ligand>
        <name>isopentenyl diphosphate</name>
        <dbReference type="ChEBI" id="CHEBI:128769"/>
    </ligand>
</feature>
<dbReference type="NCBIfam" id="NF000907">
    <property type="entry name" value="PRK00087.1"/>
    <property type="match status" value="1"/>
</dbReference>
<dbReference type="PANTHER" id="PTHR30426">
    <property type="entry name" value="4-HYDROXY-3-METHYLBUT-2-ENYL DIPHOSPHATE REDUCTASE"/>
    <property type="match status" value="1"/>
</dbReference>
<evidence type="ECO:0000256" key="4">
    <source>
        <dbReference type="ARBA" id="ARBA00023014"/>
    </source>
</evidence>
<dbReference type="UniPathway" id="UPA00056">
    <property type="reaction ID" value="UER00097"/>
</dbReference>
<dbReference type="EMBL" id="FQXP01000003">
    <property type="protein sequence ID" value="SHH52613.1"/>
    <property type="molecule type" value="Genomic_DNA"/>
</dbReference>
<feature type="domain" description="S1 motif" evidence="7">
    <location>
        <begin position="388"/>
        <end position="462"/>
    </location>
</feature>
<dbReference type="EC" id="1.17.7.4" evidence="6"/>
<dbReference type="Pfam" id="PF02401">
    <property type="entry name" value="LYTB"/>
    <property type="match status" value="1"/>
</dbReference>
<feature type="binding site" evidence="6">
    <location>
        <position position="127"/>
    </location>
    <ligand>
        <name>(2E)-4-hydroxy-3-methylbut-2-enyl diphosphate</name>
        <dbReference type="ChEBI" id="CHEBI:128753"/>
    </ligand>
</feature>
<comment type="function">
    <text evidence="6">Catalyzes the conversion of 1-hydroxy-2-methyl-2-(E)-butenyl 4-diphosphate (HMBPP) into a mixture of isopentenyl diphosphate (IPP) and dimethylallyl diphosphate (DMAPP). Acts in the terminal step of the DOXP/MEP pathway for isoprenoid precursor biosynthesis.</text>
</comment>
<keyword evidence="6" id="KW-0414">Isoprene biosynthesis</keyword>
<feature type="domain" description="S1 motif" evidence="7">
    <location>
        <begin position="488"/>
        <end position="556"/>
    </location>
</feature>
<comment type="catalytic activity">
    <reaction evidence="6">
        <text>isopentenyl diphosphate + 2 oxidized [2Fe-2S]-[ferredoxin] + H2O = (2E)-4-hydroxy-3-methylbut-2-enyl diphosphate + 2 reduced [2Fe-2S]-[ferredoxin] + 2 H(+)</text>
        <dbReference type="Rhea" id="RHEA:24488"/>
        <dbReference type="Rhea" id="RHEA-COMP:10000"/>
        <dbReference type="Rhea" id="RHEA-COMP:10001"/>
        <dbReference type="ChEBI" id="CHEBI:15377"/>
        <dbReference type="ChEBI" id="CHEBI:15378"/>
        <dbReference type="ChEBI" id="CHEBI:33737"/>
        <dbReference type="ChEBI" id="CHEBI:33738"/>
        <dbReference type="ChEBI" id="CHEBI:128753"/>
        <dbReference type="ChEBI" id="CHEBI:128769"/>
        <dbReference type="EC" id="1.17.7.4"/>
    </reaction>
</comment>
<dbReference type="NCBIfam" id="NF005208">
    <property type="entry name" value="PRK06676.1"/>
    <property type="match status" value="1"/>
</dbReference>
<evidence type="ECO:0000259" key="7">
    <source>
        <dbReference type="PROSITE" id="PS50126"/>
    </source>
</evidence>
<dbReference type="Gene3D" id="3.40.50.11270">
    <property type="match status" value="1"/>
</dbReference>
<dbReference type="CDD" id="cd13944">
    <property type="entry name" value="lytB_ispH"/>
    <property type="match status" value="1"/>
</dbReference>
<feature type="binding site" evidence="6">
    <location>
        <position position="99"/>
    </location>
    <ligand>
        <name>[4Fe-4S] cluster</name>
        <dbReference type="ChEBI" id="CHEBI:49883"/>
    </ligand>
</feature>
<feature type="binding site" evidence="6">
    <location>
        <position position="222"/>
    </location>
    <ligand>
        <name>isopentenyl diphosphate</name>
        <dbReference type="ChEBI" id="CHEBI:128769"/>
    </ligand>
</feature>
<evidence type="ECO:0000313" key="9">
    <source>
        <dbReference type="Proteomes" id="UP000184526"/>
    </source>
</evidence>
<feature type="binding site" evidence="6">
    <location>
        <position position="222"/>
    </location>
    <ligand>
        <name>(2E)-4-hydroxy-3-methylbut-2-enyl diphosphate</name>
        <dbReference type="ChEBI" id="CHEBI:128753"/>
    </ligand>
</feature>
<dbReference type="CDD" id="cd04465">
    <property type="entry name" value="S1_RPS1_repeat_ec2_hs2"/>
    <property type="match status" value="1"/>
</dbReference>
<reference evidence="8 9" key="1">
    <citation type="submission" date="2016-11" db="EMBL/GenBank/DDBJ databases">
        <authorList>
            <person name="Jaros S."/>
            <person name="Januszkiewicz K."/>
            <person name="Wedrychowicz H."/>
        </authorList>
    </citation>
    <scope>NUCLEOTIDE SEQUENCE [LARGE SCALE GENOMIC DNA]</scope>
    <source>
        <strain evidence="8 9">DSM 3089</strain>
    </source>
</reference>
<dbReference type="AlphaFoldDB" id="A0A1M5TQF0"/>
<dbReference type="GO" id="GO:0050992">
    <property type="term" value="P:dimethylallyl diphosphate biosynthetic process"/>
    <property type="evidence" value="ECO:0007669"/>
    <property type="project" value="UniProtKB-UniRule"/>
</dbReference>
<dbReference type="Gene3D" id="2.40.50.140">
    <property type="entry name" value="Nucleic acid-binding proteins"/>
    <property type="match status" value="3"/>
</dbReference>
<feature type="binding site" evidence="6">
    <location>
        <position position="224"/>
    </location>
    <ligand>
        <name>(2E)-4-hydroxy-3-methylbut-2-enyl diphosphate</name>
        <dbReference type="ChEBI" id="CHEBI:128753"/>
    </ligand>
</feature>
<dbReference type="HAMAP" id="MF_00191">
    <property type="entry name" value="IspH"/>
    <property type="match status" value="1"/>
</dbReference>
<accession>A0A1M5TQF0</accession>
<proteinExistence type="inferred from homology"/>
<feature type="binding site" evidence="6">
    <location>
        <position position="166"/>
    </location>
    <ligand>
        <name>(2E)-4-hydroxy-3-methylbut-2-enyl diphosphate</name>
        <dbReference type="ChEBI" id="CHEBI:128753"/>
    </ligand>
</feature>
<evidence type="ECO:0000256" key="6">
    <source>
        <dbReference type="HAMAP-Rule" id="MF_00191"/>
    </source>
</evidence>
<feature type="binding site" evidence="6">
    <location>
        <position position="13"/>
    </location>
    <ligand>
        <name>[4Fe-4S] cluster</name>
        <dbReference type="ChEBI" id="CHEBI:49883"/>
    </ligand>
</feature>
<keyword evidence="1 6" id="KW-0004">4Fe-4S</keyword>
<protein>
    <recommendedName>
        <fullName evidence="6">4-hydroxy-3-methylbut-2-enyl diphosphate reductase</fullName>
        <shortName evidence="6">HMBPP reductase</shortName>
        <ecNumber evidence="6">1.17.7.4</ecNumber>
    </recommendedName>
</protein>
<name>A0A1M5TQF0_9CLOT</name>
<feature type="binding site" evidence="6">
    <location>
        <position position="268"/>
    </location>
    <ligand>
        <name>dimethylallyl diphosphate</name>
        <dbReference type="ChEBI" id="CHEBI:57623"/>
    </ligand>
</feature>
<feature type="binding site" evidence="6">
    <location>
        <position position="224"/>
    </location>
    <ligand>
        <name>dimethylallyl diphosphate</name>
        <dbReference type="ChEBI" id="CHEBI:57623"/>
    </ligand>
</feature>
<keyword evidence="4 6" id="KW-0411">Iron-sulfur</keyword>
<feature type="binding site" evidence="6">
    <location>
        <position position="77"/>
    </location>
    <ligand>
        <name>dimethylallyl diphosphate</name>
        <dbReference type="ChEBI" id="CHEBI:57623"/>
    </ligand>
</feature>
<keyword evidence="6" id="KW-0560">Oxidoreductase</keyword>
<dbReference type="OrthoDB" id="9804077at2"/>
<feature type="binding site" evidence="6">
    <location>
        <position position="127"/>
    </location>
    <ligand>
        <name>isopentenyl diphosphate</name>
        <dbReference type="ChEBI" id="CHEBI:128769"/>
    </ligand>
</feature>
<feature type="binding site" evidence="6">
    <location>
        <position position="127"/>
    </location>
    <ligand>
        <name>dimethylallyl diphosphate</name>
        <dbReference type="ChEBI" id="CHEBI:57623"/>
    </ligand>
</feature>
<comment type="catalytic activity">
    <reaction evidence="6">
        <text>dimethylallyl diphosphate + 2 oxidized [2Fe-2S]-[ferredoxin] + H2O = (2E)-4-hydroxy-3-methylbut-2-enyl diphosphate + 2 reduced [2Fe-2S]-[ferredoxin] + 2 H(+)</text>
        <dbReference type="Rhea" id="RHEA:24825"/>
        <dbReference type="Rhea" id="RHEA-COMP:10000"/>
        <dbReference type="Rhea" id="RHEA-COMP:10001"/>
        <dbReference type="ChEBI" id="CHEBI:15377"/>
        <dbReference type="ChEBI" id="CHEBI:15378"/>
        <dbReference type="ChEBI" id="CHEBI:33737"/>
        <dbReference type="ChEBI" id="CHEBI:33738"/>
        <dbReference type="ChEBI" id="CHEBI:57623"/>
        <dbReference type="ChEBI" id="CHEBI:128753"/>
        <dbReference type="EC" id="1.17.7.4"/>
    </reaction>
</comment>
<dbReference type="InterPro" id="IPR012340">
    <property type="entry name" value="NA-bd_OB-fold"/>
</dbReference>
<feature type="binding site" evidence="6">
    <location>
        <position position="194"/>
    </location>
    <ligand>
        <name>[4Fe-4S] cluster</name>
        <dbReference type="ChEBI" id="CHEBI:49883"/>
    </ligand>
</feature>
<feature type="binding site" evidence="6">
    <location>
        <position position="223"/>
    </location>
    <ligand>
        <name>dimethylallyl diphosphate</name>
        <dbReference type="ChEBI" id="CHEBI:57623"/>
    </ligand>
</feature>
<dbReference type="SMART" id="SM00316">
    <property type="entry name" value="S1"/>
    <property type="match status" value="4"/>
</dbReference>
<dbReference type="GO" id="GO:0051539">
    <property type="term" value="F:4 iron, 4 sulfur cluster binding"/>
    <property type="evidence" value="ECO:0007669"/>
    <property type="project" value="UniProtKB-UniRule"/>
</dbReference>
<feature type="binding site" evidence="6">
    <location>
        <position position="223"/>
    </location>
    <ligand>
        <name>isopentenyl diphosphate</name>
        <dbReference type="ChEBI" id="CHEBI:128769"/>
    </ligand>
</feature>
<evidence type="ECO:0000256" key="2">
    <source>
        <dbReference type="ARBA" id="ARBA00022723"/>
    </source>
</evidence>